<feature type="domain" description="L-Lysine epsilon oxidase N-terminal" evidence="1">
    <location>
        <begin position="12"/>
        <end position="234"/>
    </location>
</feature>
<dbReference type="CDD" id="cd14731">
    <property type="entry name" value="LodA_like_1"/>
    <property type="match status" value="1"/>
</dbReference>
<protein>
    <recommendedName>
        <fullName evidence="5">3-isopropylmalate dehydrogenase</fullName>
    </recommendedName>
</protein>
<evidence type="ECO:0000259" key="1">
    <source>
        <dbReference type="Pfam" id="PF17990"/>
    </source>
</evidence>
<comment type="caution">
    <text evidence="3">The sequence shown here is derived from an EMBL/GenBank/DDBJ whole genome shotgun (WGS) entry which is preliminary data.</text>
</comment>
<dbReference type="InterPro" id="IPR041173">
    <property type="entry name" value="LodA_C"/>
</dbReference>
<dbReference type="AlphaFoldDB" id="A0A0R3M7V6"/>
<organism evidence="3 4">
    <name type="scientific">Bradyrhizobium jicamae</name>
    <dbReference type="NCBI Taxonomy" id="280332"/>
    <lineage>
        <taxon>Bacteria</taxon>
        <taxon>Pseudomonadati</taxon>
        <taxon>Pseudomonadota</taxon>
        <taxon>Alphaproteobacteria</taxon>
        <taxon>Hyphomicrobiales</taxon>
        <taxon>Nitrobacteraceae</taxon>
        <taxon>Bradyrhizobium</taxon>
    </lineage>
</organism>
<dbReference type="EMBL" id="LLXZ01000001">
    <property type="protein sequence ID" value="KRR15995.1"/>
    <property type="molecule type" value="Genomic_DNA"/>
</dbReference>
<feature type="domain" description="L-lysine epsilon oxidase C-terminal" evidence="2">
    <location>
        <begin position="368"/>
        <end position="507"/>
    </location>
</feature>
<proteinExistence type="predicted"/>
<gene>
    <name evidence="3" type="ORF">CQ12_29025</name>
</gene>
<evidence type="ECO:0008006" key="5">
    <source>
        <dbReference type="Google" id="ProtNLM"/>
    </source>
</evidence>
<evidence type="ECO:0000259" key="2">
    <source>
        <dbReference type="Pfam" id="PF18417"/>
    </source>
</evidence>
<sequence>MDPSLIDVIKVYPPLGIARIGNARGPEDYIVGPEVIGGWSTLPDGSPAVYAEHFRTADGSIKRQAARFRVYAHFKDGSVAEITADHARIEWRIAVANLKAGWYEFNQAMDLPDGLSKPALKRNRDVSIPGGRSSLDIVPTPLSIEGANAQPIIFGDGTFWRKIVPLGELRTDSEGRLLFLGGHGAAAPFRKGLIPLTFANNVGWHDDISDGPVRATVTFAAGQSIEAEPGYVAVTPPNYAPGLTGLVTMDDVVRETFQDEGWLPKITTTSFTNDIWPIFDRLTRLQWVNHGLFVAHGHGSPIDARDPTIIDKLQDGANTNEEWRRVVFRLFRNPNARGDLVEPKIPQIYGDGVDTLWDPPTKPAHATGHLAVTQTQYDHLRRWAEGDFTEDWPASIPTPPHFSALSPRDQVAHLERAALHDCLGGPFHPGIEITWVMRLPRLWAGAYRLKVLPGDGPAEQDYGPELTPAVCVGANGPFDGVTAGALTRFMGVPWQTDGTSCNSSADYFPTTFLSMPTFWGARVPDQVLATANYERAARIDFSKWPVQAQKHFMLRVDWLRDVRGPDYYARLNKMISDWAKLGMVLPVQDPPKHLPMDVRVEQGRDPSFAGSDLKVKLITAIEELDRLETARAELFAVLRDEAEASVPPARSFRQGEI</sequence>
<evidence type="ECO:0000313" key="4">
    <source>
        <dbReference type="Proteomes" id="UP000050863"/>
    </source>
</evidence>
<reference evidence="3 4" key="1">
    <citation type="submission" date="2014-03" db="EMBL/GenBank/DDBJ databases">
        <title>Bradyrhizobium valentinum sp. nov., isolated from effective nodules of Lupinus mariae-josephae, a lupine endemic of basic-lime soils in Eastern Spain.</title>
        <authorList>
            <person name="Duran D."/>
            <person name="Rey L."/>
            <person name="Navarro A."/>
            <person name="Busquets A."/>
            <person name="Imperial J."/>
            <person name="Ruiz-Argueso T."/>
        </authorList>
    </citation>
    <scope>NUCLEOTIDE SEQUENCE [LARGE SCALE GENOMIC DNA]</scope>
    <source>
        <strain evidence="3 4">PAC68</strain>
    </source>
</reference>
<dbReference type="RefSeq" id="WP_057833350.1">
    <property type="nucleotide sequence ID" value="NZ_LLXZ01000001.1"/>
</dbReference>
<dbReference type="OrthoDB" id="336698at2"/>
<evidence type="ECO:0000313" key="3">
    <source>
        <dbReference type="EMBL" id="KRR15995.1"/>
    </source>
</evidence>
<dbReference type="Pfam" id="PF17990">
    <property type="entry name" value="LodA_N"/>
    <property type="match status" value="1"/>
</dbReference>
<dbReference type="STRING" id="280332.CQ12_29025"/>
<dbReference type="InterPro" id="IPR033798">
    <property type="entry name" value="LodA-like"/>
</dbReference>
<accession>A0A0R3M7V6</accession>
<name>A0A0R3M7V6_9BRAD</name>
<dbReference type="Proteomes" id="UP000050863">
    <property type="component" value="Unassembled WGS sequence"/>
</dbReference>
<dbReference type="Pfam" id="PF18417">
    <property type="entry name" value="LodA_C"/>
    <property type="match status" value="1"/>
</dbReference>
<dbReference type="InterPro" id="IPR041168">
    <property type="entry name" value="LodA_N"/>
</dbReference>
<keyword evidence="4" id="KW-1185">Reference proteome</keyword>